<keyword evidence="5 8" id="KW-0658">Purine biosynthesis</keyword>
<feature type="binding site" evidence="8">
    <location>
        <position position="496"/>
    </location>
    <ligand>
        <name>Mg(2+)</name>
        <dbReference type="ChEBI" id="CHEBI:18420"/>
        <label>2</label>
    </ligand>
</feature>
<dbReference type="Pfam" id="PF22689">
    <property type="entry name" value="FGAR-AT_PurM_N-like"/>
    <property type="match status" value="1"/>
</dbReference>
<dbReference type="InterPro" id="IPR016188">
    <property type="entry name" value="PurM-like_N"/>
</dbReference>
<comment type="function">
    <text evidence="8">Part of the phosphoribosylformylglycinamidine synthase complex involved in the purines biosynthetic pathway. Catalyzes the ATP-dependent conversion of formylglycinamide ribonucleotide (FGAR) and glutamine to yield formylglycinamidine ribonucleotide (FGAM) and glutamate. The FGAM synthase complex is composed of three subunits. PurQ produces an ammonia molecule by converting glutamine to glutamate. PurL transfers the ammonia molecule to FGAR to form FGAM in an ATP-dependent manner. PurS interacts with PurQ and PurL and is thought to assist in the transfer of the ammonia molecule from PurQ to PurL.</text>
</comment>
<proteinExistence type="inferred from homology"/>
<comment type="subcellular location">
    <subcellularLocation>
        <location evidence="8">Cytoplasm</location>
    </subcellularLocation>
</comment>
<feature type="binding site" evidence="8">
    <location>
        <position position="731"/>
    </location>
    <ligand>
        <name>ATP</name>
        <dbReference type="ChEBI" id="CHEBI:30616"/>
    </ligand>
</feature>
<feature type="binding site" evidence="8">
    <location>
        <position position="768"/>
    </location>
    <ligand>
        <name>ATP</name>
        <dbReference type="ChEBI" id="CHEBI:30616"/>
    </ligand>
</feature>
<gene>
    <name evidence="8 13" type="primary">purL</name>
    <name evidence="13" type="ORF">SV7mr_03670</name>
</gene>
<feature type="domain" description="Phosphoribosylformylglycinamidine synthase linker" evidence="11">
    <location>
        <begin position="189"/>
        <end position="238"/>
    </location>
</feature>
<dbReference type="SUPFAM" id="SSF56042">
    <property type="entry name" value="PurM C-terminal domain-like"/>
    <property type="match status" value="2"/>
</dbReference>
<keyword evidence="7 8" id="KW-0460">Magnesium</keyword>
<accession>A0A517SP36</accession>
<keyword evidence="1 8" id="KW-0963">Cytoplasm</keyword>
<comment type="pathway">
    <text evidence="8">Purine metabolism; IMP biosynthesis via de novo pathway; 5-amino-1-(5-phospho-D-ribosyl)imidazole from N(2)-formyl-N(1)-(5-phospho-D-ribosyl)glycinamide: step 1/2.</text>
</comment>
<feature type="binding site" evidence="8">
    <location>
        <position position="771"/>
    </location>
    <ligand>
        <name>substrate</name>
    </ligand>
</feature>
<feature type="domain" description="PurM-like N-terminal" evidence="9">
    <location>
        <begin position="293"/>
        <end position="418"/>
    </location>
</feature>
<comment type="similarity">
    <text evidence="8">Belongs to the FGAMS family.</text>
</comment>
<dbReference type="InterPro" id="IPR010074">
    <property type="entry name" value="PRibForGlyAmidine_synth_PurL"/>
</dbReference>
<dbReference type="GO" id="GO:0006189">
    <property type="term" value="P:'de novo' IMP biosynthetic process"/>
    <property type="evidence" value="ECO:0007669"/>
    <property type="project" value="UniProtKB-UniRule"/>
</dbReference>
<dbReference type="Proteomes" id="UP000315003">
    <property type="component" value="Chromosome"/>
</dbReference>
<dbReference type="GO" id="GO:0005524">
    <property type="term" value="F:ATP binding"/>
    <property type="evidence" value="ECO:0007669"/>
    <property type="project" value="UniProtKB-UniRule"/>
</dbReference>
<feature type="domain" description="PurM-like C-terminal" evidence="10">
    <location>
        <begin position="815"/>
        <end position="961"/>
    </location>
</feature>
<organism evidence="13 14">
    <name type="scientific">Stieleria bergensis</name>
    <dbReference type="NCBI Taxonomy" id="2528025"/>
    <lineage>
        <taxon>Bacteria</taxon>
        <taxon>Pseudomonadati</taxon>
        <taxon>Planctomycetota</taxon>
        <taxon>Planctomycetia</taxon>
        <taxon>Pirellulales</taxon>
        <taxon>Pirellulaceae</taxon>
        <taxon>Stieleria</taxon>
    </lineage>
</organism>
<evidence type="ECO:0000259" key="11">
    <source>
        <dbReference type="Pfam" id="PF18072"/>
    </source>
</evidence>
<dbReference type="InterPro" id="IPR036921">
    <property type="entry name" value="PurM-like_N_sf"/>
</dbReference>
<dbReference type="SUPFAM" id="SSF82697">
    <property type="entry name" value="PurS-like"/>
    <property type="match status" value="2"/>
</dbReference>
<dbReference type="CDD" id="cd02204">
    <property type="entry name" value="PurL_repeat2"/>
    <property type="match status" value="1"/>
</dbReference>
<dbReference type="SUPFAM" id="SSF55326">
    <property type="entry name" value="PurM N-terminal domain-like"/>
    <property type="match status" value="2"/>
</dbReference>
<dbReference type="Pfam" id="PF02769">
    <property type="entry name" value="AIRS_C"/>
    <property type="match status" value="2"/>
</dbReference>
<evidence type="ECO:0000256" key="3">
    <source>
        <dbReference type="ARBA" id="ARBA00022723"/>
    </source>
</evidence>
<dbReference type="Gene3D" id="3.30.1330.10">
    <property type="entry name" value="PurM-like, N-terminal domain"/>
    <property type="match status" value="2"/>
</dbReference>
<dbReference type="GO" id="GO:0004642">
    <property type="term" value="F:phosphoribosylformylglycinamidine synthase activity"/>
    <property type="evidence" value="ECO:0007669"/>
    <property type="project" value="UniProtKB-UniRule"/>
</dbReference>
<dbReference type="Gene3D" id="1.10.8.750">
    <property type="entry name" value="Phosphoribosylformylglycinamidine synthase, linker domain"/>
    <property type="match status" value="1"/>
</dbReference>
<dbReference type="Gene3D" id="3.30.1280.10">
    <property type="entry name" value="Phosphoribosylformylglycinamidine synthase subunit PurS"/>
    <property type="match status" value="2"/>
</dbReference>
<evidence type="ECO:0000313" key="13">
    <source>
        <dbReference type="EMBL" id="QDT57882.1"/>
    </source>
</evidence>
<feature type="domain" description="FGAR-AT PurM N-terminal-like" evidence="12">
    <location>
        <begin position="642"/>
        <end position="800"/>
    </location>
</feature>
<comment type="subunit">
    <text evidence="8">Monomer. Part of the FGAM synthase complex composed of 1 PurL, 1 PurQ and 2 PurS subunits.</text>
</comment>
<keyword evidence="2 8" id="KW-0436">Ligase</keyword>
<dbReference type="PANTHER" id="PTHR43555">
    <property type="entry name" value="PHOSPHORIBOSYLFORMYLGLYCINAMIDINE SYNTHASE SUBUNIT PURL"/>
    <property type="match status" value="1"/>
</dbReference>
<evidence type="ECO:0000256" key="1">
    <source>
        <dbReference type="ARBA" id="ARBA00022490"/>
    </source>
</evidence>
<dbReference type="Pfam" id="PF18072">
    <property type="entry name" value="FGAR-AT_linker"/>
    <property type="match status" value="1"/>
</dbReference>
<feature type="binding site" evidence="8">
    <location>
        <position position="334"/>
    </location>
    <ligand>
        <name>substrate</name>
    </ligand>
</feature>
<evidence type="ECO:0000259" key="10">
    <source>
        <dbReference type="Pfam" id="PF02769"/>
    </source>
</evidence>
<dbReference type="UniPathway" id="UPA00074">
    <property type="reaction ID" value="UER00128"/>
</dbReference>
<evidence type="ECO:0000256" key="5">
    <source>
        <dbReference type="ARBA" id="ARBA00022755"/>
    </source>
</evidence>
<dbReference type="EMBL" id="CP036272">
    <property type="protein sequence ID" value="QDT57882.1"/>
    <property type="molecule type" value="Genomic_DNA"/>
</dbReference>
<dbReference type="NCBIfam" id="TIGR01736">
    <property type="entry name" value="FGAM_synth_II"/>
    <property type="match status" value="1"/>
</dbReference>
<dbReference type="OrthoDB" id="9804441at2"/>
<evidence type="ECO:0000256" key="2">
    <source>
        <dbReference type="ARBA" id="ARBA00022598"/>
    </source>
</evidence>
<dbReference type="RefSeq" id="WP_145268649.1">
    <property type="nucleotide sequence ID" value="NZ_CP036272.1"/>
</dbReference>
<dbReference type="Pfam" id="PF00586">
    <property type="entry name" value="AIRS"/>
    <property type="match status" value="1"/>
</dbReference>
<dbReference type="InterPro" id="IPR055181">
    <property type="entry name" value="FGAR-AT_PurM_N-like"/>
</dbReference>
<evidence type="ECO:0000256" key="7">
    <source>
        <dbReference type="ARBA" id="ARBA00022842"/>
    </source>
</evidence>
<keyword evidence="14" id="KW-1185">Reference proteome</keyword>
<dbReference type="InterPro" id="IPR010918">
    <property type="entry name" value="PurM-like_C_dom"/>
</dbReference>
<evidence type="ECO:0000256" key="8">
    <source>
        <dbReference type="HAMAP-Rule" id="MF_00420"/>
    </source>
</evidence>
<comment type="catalytic activity">
    <reaction evidence="8">
        <text>N(2)-formyl-N(1)-(5-phospho-beta-D-ribosyl)glycinamide + L-glutamine + ATP + H2O = 2-formamido-N(1)-(5-O-phospho-beta-D-ribosyl)acetamidine + L-glutamate + ADP + phosphate + H(+)</text>
        <dbReference type="Rhea" id="RHEA:17129"/>
        <dbReference type="ChEBI" id="CHEBI:15377"/>
        <dbReference type="ChEBI" id="CHEBI:15378"/>
        <dbReference type="ChEBI" id="CHEBI:29985"/>
        <dbReference type="ChEBI" id="CHEBI:30616"/>
        <dbReference type="ChEBI" id="CHEBI:43474"/>
        <dbReference type="ChEBI" id="CHEBI:58359"/>
        <dbReference type="ChEBI" id="CHEBI:147286"/>
        <dbReference type="ChEBI" id="CHEBI:147287"/>
        <dbReference type="ChEBI" id="CHEBI:456216"/>
        <dbReference type="EC" id="6.3.5.3"/>
    </reaction>
</comment>
<dbReference type="InterPro" id="IPR036676">
    <property type="entry name" value="PurM-like_C_sf"/>
</dbReference>
<protein>
    <recommendedName>
        <fullName evidence="8">Phosphoribosylformylglycinamidine synthase subunit PurL</fullName>
        <shortName evidence="8">FGAM synthase</shortName>
        <ecNumber evidence="8">6.3.5.3</ecNumber>
    </recommendedName>
    <alternativeName>
        <fullName evidence="8">Formylglycinamide ribonucleotide amidotransferase subunit II</fullName>
        <shortName evidence="8">FGAR amidotransferase II</shortName>
        <shortName evidence="8">FGAR-AT II</shortName>
    </alternativeName>
    <alternativeName>
        <fullName evidence="8">Glutamine amidotransferase PurL</fullName>
    </alternativeName>
    <alternativeName>
        <fullName evidence="8">Phosphoribosylformylglycinamidine synthase subunit II</fullName>
    </alternativeName>
</protein>
<feature type="binding site" evidence="8">
    <location>
        <position position="309"/>
    </location>
    <ligand>
        <name>ATP</name>
        <dbReference type="ChEBI" id="CHEBI:30616"/>
    </ligand>
</feature>
<feature type="active site" evidence="8">
    <location>
        <position position="234"/>
    </location>
</feature>
<evidence type="ECO:0000256" key="6">
    <source>
        <dbReference type="ARBA" id="ARBA00022840"/>
    </source>
</evidence>
<dbReference type="EC" id="6.3.5.3" evidence="8"/>
<dbReference type="GO" id="GO:0005737">
    <property type="term" value="C:cytoplasm"/>
    <property type="evidence" value="ECO:0007669"/>
    <property type="project" value="UniProtKB-SubCell"/>
</dbReference>
<keyword evidence="3 8" id="KW-0479">Metal-binding</keyword>
<name>A0A517SP36_9BACT</name>
<dbReference type="InterPro" id="IPR041609">
    <property type="entry name" value="PurL_linker"/>
</dbReference>
<evidence type="ECO:0000259" key="9">
    <source>
        <dbReference type="Pfam" id="PF00586"/>
    </source>
</evidence>
<evidence type="ECO:0000256" key="4">
    <source>
        <dbReference type="ARBA" id="ARBA00022741"/>
    </source>
</evidence>
<feature type="domain" description="PurM-like C-terminal" evidence="10">
    <location>
        <begin position="428"/>
        <end position="581"/>
    </location>
</feature>
<dbReference type="Gene3D" id="3.90.650.10">
    <property type="entry name" value="PurM-like C-terminal domain"/>
    <property type="match status" value="2"/>
</dbReference>
<feature type="binding site" evidence="8">
    <location>
        <position position="468"/>
    </location>
    <ligand>
        <name>substrate</name>
    </ligand>
</feature>
<dbReference type="CDD" id="cd02203">
    <property type="entry name" value="PurL_repeat1"/>
    <property type="match status" value="1"/>
</dbReference>
<dbReference type="InterPro" id="IPR036604">
    <property type="entry name" value="PurS-like_sf"/>
</dbReference>
<feature type="binding site" evidence="8">
    <location>
        <position position="311"/>
    </location>
    <ligand>
        <name>Mg(2+)</name>
        <dbReference type="ChEBI" id="CHEBI:18420"/>
        <label>1</label>
    </ligand>
</feature>
<reference evidence="13 14" key="1">
    <citation type="submission" date="2019-02" db="EMBL/GenBank/DDBJ databases">
        <title>Deep-cultivation of Planctomycetes and their phenomic and genomic characterization uncovers novel biology.</title>
        <authorList>
            <person name="Wiegand S."/>
            <person name="Jogler M."/>
            <person name="Boedeker C."/>
            <person name="Pinto D."/>
            <person name="Vollmers J."/>
            <person name="Rivas-Marin E."/>
            <person name="Kohn T."/>
            <person name="Peeters S.H."/>
            <person name="Heuer A."/>
            <person name="Rast P."/>
            <person name="Oberbeckmann S."/>
            <person name="Bunk B."/>
            <person name="Jeske O."/>
            <person name="Meyerdierks A."/>
            <person name="Storesund J.E."/>
            <person name="Kallscheuer N."/>
            <person name="Luecker S."/>
            <person name="Lage O.M."/>
            <person name="Pohl T."/>
            <person name="Merkel B.J."/>
            <person name="Hornburger P."/>
            <person name="Mueller R.-W."/>
            <person name="Bruemmer F."/>
            <person name="Labrenz M."/>
            <person name="Spormann A.M."/>
            <person name="Op den Camp H."/>
            <person name="Overmann J."/>
            <person name="Amann R."/>
            <person name="Jetten M.S.M."/>
            <person name="Mascher T."/>
            <person name="Medema M.H."/>
            <person name="Devos D.P."/>
            <person name="Kaster A.-K."/>
            <person name="Ovreas L."/>
            <person name="Rohde M."/>
            <person name="Galperin M.Y."/>
            <person name="Jogler C."/>
        </authorList>
    </citation>
    <scope>NUCLEOTIDE SEQUENCE [LARGE SCALE GENOMIC DNA]</scope>
    <source>
        <strain evidence="13 14">SV_7m_r</strain>
    </source>
</reference>
<feature type="active site" description="Proton acceptor" evidence="8">
    <location>
        <position position="313"/>
    </location>
</feature>
<keyword evidence="4 8" id="KW-0547">Nucleotide-binding</keyword>
<dbReference type="GO" id="GO:0000287">
    <property type="term" value="F:magnesium ion binding"/>
    <property type="evidence" value="ECO:0007669"/>
    <property type="project" value="UniProtKB-UniRule"/>
</dbReference>
<comment type="caution">
    <text evidence="8">Lacks conserved residue(s) required for the propagation of feature annotation.</text>
</comment>
<evidence type="ECO:0000313" key="14">
    <source>
        <dbReference type="Proteomes" id="UP000315003"/>
    </source>
</evidence>
<feature type="binding site" evidence="8">
    <location>
        <position position="335"/>
    </location>
    <ligand>
        <name>Mg(2+)</name>
        <dbReference type="ChEBI" id="CHEBI:18420"/>
        <label>2</label>
    </ligand>
</feature>
<evidence type="ECO:0000259" key="12">
    <source>
        <dbReference type="Pfam" id="PF22689"/>
    </source>
</evidence>
<keyword evidence="6 8" id="KW-0067">ATP-binding</keyword>
<sequence>MPLWQIDIYPAESEIDREGERTREEIHELGLSDAASVVFAKSFLIQGELDQSQVENVAQRLLADSVTERTVVGQAGSVQLSTAPSSAKAGVQLVNVLPKPGVMDPVAASTIGAARDLGFDVDAVRTMRKYWISGVDDDTFDSICRRALSNDSIEQVVAGPLEMEQLDVGAAYDFSLTRVPIRSLSDDELETLSREGQLYLTLVEMQNIRDHFVKLDRDPTDIELESVAQTWSEHCSHKTLAGRIHYRGVGADGSPGTDERQYDNMLKETIFAATQSIRKQLEDQDWCVSVFKDNAGVVTFDDQFHACFKVETHNHPSALEPYGGANTGIGGVIRDPMGTGLGAKPVCNTDVFCFAPPDTPADSLPPGVLHPRRVIKGVVAGVRDYGNRMGIPTVNGAVYFDKRYLGNPLVYAGNVGMIPVGMEEKEVKPGDLIVSLGGRTGRDGIHGATFSSAELTSESESLSGGAVQIGNAITEKMVLDVLIQARDRGLYNAVTDCGAGGFSSAVGEMGEELGAEVWLEKAPLKYDGLSYTEIWISEAQERMVLAVPRENWEQLEALCDSEGVEAAILGEFKPTGNLHLTYHGQTVGELSMEFLHDGRPPVIRDAVYDPPAQQPLELPQSADAQQQQETVLAILSSLNVASKHWVIRQYDHEVQGGSVVKPLVGPLCDGPSDAAVVKPLLTSKRGLVISCGMNPHYGDFDTYHMAASAIDEAMRNAVAVGADPSKIAILDNFCWGYTDRPETLGSLVRAAIACQDMAIALGTPFISGKDSLNNEFSYMDASDEKQTISIPPSLLISAMGQIDDVATAVTMDAKEVGNAVILIGKTKDELGGSHYCLVNDQQGGQVPTVDTDLAKATFAAVHECISAGLIRSCHDLSEGGLAIAATEMAMAGGLGISLDLQAAEPTADDQLGDLTMLFSESNSRFLAEVQPEAVQSVLQIFQQKGVPAAQVGTIAEDRQVQVLRGQRELLNLSTDAAKAAWQKPLDW</sequence>
<dbReference type="PANTHER" id="PTHR43555:SF1">
    <property type="entry name" value="PHOSPHORIBOSYLFORMYLGLYCINAMIDINE SYNTHASE SUBUNIT PURL"/>
    <property type="match status" value="1"/>
</dbReference>
<dbReference type="HAMAP" id="MF_00420">
    <property type="entry name" value="PurL_2"/>
    <property type="match status" value="1"/>
</dbReference>
<dbReference type="AlphaFoldDB" id="A0A517SP36"/>